<dbReference type="CDD" id="cd01166">
    <property type="entry name" value="KdgK"/>
    <property type="match status" value="1"/>
</dbReference>
<dbReference type="PROSITE" id="PS00584">
    <property type="entry name" value="PFKB_KINASES_2"/>
    <property type="match status" value="1"/>
</dbReference>
<evidence type="ECO:0000313" key="6">
    <source>
        <dbReference type="Proteomes" id="UP001156694"/>
    </source>
</evidence>
<evidence type="ECO:0000259" key="4">
    <source>
        <dbReference type="Pfam" id="PF00294"/>
    </source>
</evidence>
<evidence type="ECO:0000313" key="5">
    <source>
        <dbReference type="EMBL" id="GLQ33990.1"/>
    </source>
</evidence>
<dbReference type="Proteomes" id="UP001156694">
    <property type="component" value="Unassembled WGS sequence"/>
</dbReference>
<dbReference type="PANTHER" id="PTHR43085:SF15">
    <property type="entry name" value="2-DEHYDRO-3-DEOXYGLUCONOKINASE"/>
    <property type="match status" value="1"/>
</dbReference>
<sequence>MVELAPAQSNAYALGFAGDTYNTAWYLNAIAGSSVQVSYLTAIGNDAISEKFINFTQDAGIAPKFHQVDGKTLGLYLIELNKGERSFHYWRSTSAARDLASELGAVDELVSGDIAYFSGITLAILDEVSRVKLIKHLAQARLRGAFVAFDSNLRSKLWESNAEMCAWTMRAAEVADFAFPSFEDEEMYFADADKLATAQRYRDAGVSTVVVKDGPNSVHILAPDNCTHSVAPNISDSPVDTTAAGDSFNGAFLAAYFDAQPLVTCAKRGCETAHFVVNNQGALVQLPRNLRA</sequence>
<keyword evidence="2" id="KW-0808">Transferase</keyword>
<proteinExistence type="inferred from homology"/>
<evidence type="ECO:0000256" key="1">
    <source>
        <dbReference type="ARBA" id="ARBA00010688"/>
    </source>
</evidence>
<name>A0ABQ5VRM4_9RHOB</name>
<dbReference type="InterPro" id="IPR002173">
    <property type="entry name" value="Carboh/pur_kinase_PfkB_CS"/>
</dbReference>
<feature type="domain" description="Carbohydrate kinase PfkB" evidence="4">
    <location>
        <begin position="10"/>
        <end position="285"/>
    </location>
</feature>
<dbReference type="InterPro" id="IPR050306">
    <property type="entry name" value="PfkB_Carbo_kinase"/>
</dbReference>
<dbReference type="InterPro" id="IPR029056">
    <property type="entry name" value="Ribokinase-like"/>
</dbReference>
<dbReference type="PANTHER" id="PTHR43085">
    <property type="entry name" value="HEXOKINASE FAMILY MEMBER"/>
    <property type="match status" value="1"/>
</dbReference>
<keyword evidence="3" id="KW-0418">Kinase</keyword>
<dbReference type="InterPro" id="IPR011611">
    <property type="entry name" value="PfkB_dom"/>
</dbReference>
<keyword evidence="6" id="KW-1185">Reference proteome</keyword>
<dbReference type="Gene3D" id="3.40.1190.20">
    <property type="match status" value="1"/>
</dbReference>
<accession>A0ABQ5VRM4</accession>
<comment type="similarity">
    <text evidence="1">Belongs to the carbohydrate kinase PfkB family.</text>
</comment>
<gene>
    <name evidence="5" type="primary">kdgK</name>
    <name evidence="5" type="ORF">GCM10007939_02730</name>
</gene>
<dbReference type="EMBL" id="BSNN01000002">
    <property type="protein sequence ID" value="GLQ33990.1"/>
    <property type="molecule type" value="Genomic_DNA"/>
</dbReference>
<organism evidence="5 6">
    <name type="scientific">Amylibacter marinus</name>
    <dbReference type="NCBI Taxonomy" id="1475483"/>
    <lineage>
        <taxon>Bacteria</taxon>
        <taxon>Pseudomonadati</taxon>
        <taxon>Pseudomonadota</taxon>
        <taxon>Alphaproteobacteria</taxon>
        <taxon>Rhodobacterales</taxon>
        <taxon>Paracoccaceae</taxon>
        <taxon>Amylibacter</taxon>
    </lineage>
</organism>
<dbReference type="SUPFAM" id="SSF53613">
    <property type="entry name" value="Ribokinase-like"/>
    <property type="match status" value="1"/>
</dbReference>
<evidence type="ECO:0000256" key="3">
    <source>
        <dbReference type="ARBA" id="ARBA00022777"/>
    </source>
</evidence>
<dbReference type="Pfam" id="PF00294">
    <property type="entry name" value="PfkB"/>
    <property type="match status" value="1"/>
</dbReference>
<protein>
    <submittedName>
        <fullName evidence="5">2-dehydro-3-deoxygluconokinase</fullName>
    </submittedName>
</protein>
<evidence type="ECO:0000256" key="2">
    <source>
        <dbReference type="ARBA" id="ARBA00022679"/>
    </source>
</evidence>
<reference evidence="6" key="1">
    <citation type="journal article" date="2019" name="Int. J. Syst. Evol. Microbiol.">
        <title>The Global Catalogue of Microorganisms (GCM) 10K type strain sequencing project: providing services to taxonomists for standard genome sequencing and annotation.</title>
        <authorList>
            <consortium name="The Broad Institute Genomics Platform"/>
            <consortium name="The Broad Institute Genome Sequencing Center for Infectious Disease"/>
            <person name="Wu L."/>
            <person name="Ma J."/>
        </authorList>
    </citation>
    <scope>NUCLEOTIDE SEQUENCE [LARGE SCALE GENOMIC DNA]</scope>
    <source>
        <strain evidence="6">NBRC 110140</strain>
    </source>
</reference>
<comment type="caution">
    <text evidence="5">The sequence shown here is derived from an EMBL/GenBank/DDBJ whole genome shotgun (WGS) entry which is preliminary data.</text>
</comment>